<dbReference type="Proteomes" id="UP001148737">
    <property type="component" value="Unassembled WGS sequence"/>
</dbReference>
<organism evidence="1 2">
    <name type="scientific">Lecanicillium saksenae</name>
    <dbReference type="NCBI Taxonomy" id="468837"/>
    <lineage>
        <taxon>Eukaryota</taxon>
        <taxon>Fungi</taxon>
        <taxon>Dikarya</taxon>
        <taxon>Ascomycota</taxon>
        <taxon>Pezizomycotina</taxon>
        <taxon>Sordariomycetes</taxon>
        <taxon>Hypocreomycetidae</taxon>
        <taxon>Hypocreales</taxon>
        <taxon>Cordycipitaceae</taxon>
        <taxon>Lecanicillium</taxon>
    </lineage>
</organism>
<proteinExistence type="predicted"/>
<comment type="caution">
    <text evidence="1">The sequence shown here is derived from an EMBL/GenBank/DDBJ whole genome shotgun (WGS) entry which is preliminary data.</text>
</comment>
<sequence length="250" mass="27370">MHIVSYLSVALAFSSTGVLAKNIVGYYPSWKKQYADSMDLSLYTQINFAFAIPGQDGSFSFDGDWFLPQVVSTLHSKGVKAVMSIGGWTGSNYFSSILKDQTASSNLISNIISYIKNNNLDGVDLDWEYPGRLGDNCNVFDPQNDASNYLSFLQTLRQQMDAAFGTRGKLLTLALRVQPFDGPNGPISDVSEYAKVVDFGSLMQFDINGGWNNVTGPMTPFNFEPGKGLQPANSTLDTPFTVAPPPPWKT</sequence>
<name>A0ACC1QT55_9HYPO</name>
<accession>A0ACC1QT55</accession>
<keyword evidence="2" id="KW-1185">Reference proteome</keyword>
<evidence type="ECO:0000313" key="1">
    <source>
        <dbReference type="EMBL" id="KAJ3487935.1"/>
    </source>
</evidence>
<gene>
    <name evidence="1" type="ORF">NLG97_g6301</name>
</gene>
<dbReference type="EMBL" id="JANAKD010000814">
    <property type="protein sequence ID" value="KAJ3487935.1"/>
    <property type="molecule type" value="Genomic_DNA"/>
</dbReference>
<reference evidence="1" key="1">
    <citation type="submission" date="2022-07" db="EMBL/GenBank/DDBJ databases">
        <title>Genome Sequence of Lecanicillium saksenae.</title>
        <authorList>
            <person name="Buettner E."/>
        </authorList>
    </citation>
    <scope>NUCLEOTIDE SEQUENCE</scope>
    <source>
        <strain evidence="1">VT-O1</strain>
    </source>
</reference>
<evidence type="ECO:0000313" key="2">
    <source>
        <dbReference type="Proteomes" id="UP001148737"/>
    </source>
</evidence>
<protein>
    <submittedName>
        <fullName evidence="1">Uncharacterized protein</fullName>
    </submittedName>
</protein>